<feature type="domain" description="SIS" evidence="1">
    <location>
        <begin position="26"/>
        <end position="158"/>
    </location>
</feature>
<dbReference type="GO" id="GO:0097367">
    <property type="term" value="F:carbohydrate derivative binding"/>
    <property type="evidence" value="ECO:0007669"/>
    <property type="project" value="InterPro"/>
</dbReference>
<dbReference type="GO" id="GO:0004360">
    <property type="term" value="F:glutamine-fructose-6-phosphate transaminase (isomerizing) activity"/>
    <property type="evidence" value="ECO:0007669"/>
    <property type="project" value="TreeGrafter"/>
</dbReference>
<dbReference type="EMBL" id="QRZI01000025">
    <property type="protein sequence ID" value="RGV60079.1"/>
    <property type="molecule type" value="Genomic_DNA"/>
</dbReference>
<evidence type="ECO:0000313" key="6">
    <source>
        <dbReference type="Proteomes" id="UP000265828"/>
    </source>
</evidence>
<reference evidence="6 7" key="2">
    <citation type="submission" date="2018-08" db="EMBL/GenBank/DDBJ databases">
        <title>A genome reference for cultivated species of the human gut microbiota.</title>
        <authorList>
            <person name="Zou Y."/>
            <person name="Xue W."/>
            <person name="Luo G."/>
        </authorList>
    </citation>
    <scope>NUCLEOTIDE SEQUENCE [LARGE SCALE GENOMIC DNA]</scope>
    <source>
        <strain evidence="4 6">AF14-23</strain>
        <strain evidence="3 7">AF21-24</strain>
    </source>
</reference>
<organism evidence="2 5">
    <name type="scientific">Blautia obeum</name>
    <dbReference type="NCBI Taxonomy" id="40520"/>
    <lineage>
        <taxon>Bacteria</taxon>
        <taxon>Bacillati</taxon>
        <taxon>Bacillota</taxon>
        <taxon>Clostridia</taxon>
        <taxon>Lachnospirales</taxon>
        <taxon>Lachnospiraceae</taxon>
        <taxon>Blautia</taxon>
    </lineage>
</organism>
<dbReference type="CDD" id="cd05710">
    <property type="entry name" value="SIS_1"/>
    <property type="match status" value="1"/>
</dbReference>
<dbReference type="InterPro" id="IPR035488">
    <property type="entry name" value="FrlB_SIS"/>
</dbReference>
<dbReference type="PIRSF" id="PIRSF009290">
    <property type="entry name" value="FrlB"/>
    <property type="match status" value="1"/>
</dbReference>
<dbReference type="GO" id="GO:0006487">
    <property type="term" value="P:protein N-linked glycosylation"/>
    <property type="evidence" value="ECO:0007669"/>
    <property type="project" value="TreeGrafter"/>
</dbReference>
<dbReference type="InterPro" id="IPR001347">
    <property type="entry name" value="SIS_dom"/>
</dbReference>
<dbReference type="EMBL" id="QRVV01000062">
    <property type="protein sequence ID" value="RGS69977.1"/>
    <property type="molecule type" value="Genomic_DNA"/>
</dbReference>
<dbReference type="Pfam" id="PF01380">
    <property type="entry name" value="SIS"/>
    <property type="match status" value="1"/>
</dbReference>
<dbReference type="InterPro" id="IPR046348">
    <property type="entry name" value="SIS_dom_sf"/>
</dbReference>
<dbReference type="EMBL" id="CZBA01000039">
    <property type="protein sequence ID" value="CUQ07947.1"/>
    <property type="molecule type" value="Genomic_DNA"/>
</dbReference>
<dbReference type="GO" id="GO:0006047">
    <property type="term" value="P:UDP-N-acetylglucosamine metabolic process"/>
    <property type="evidence" value="ECO:0007669"/>
    <property type="project" value="TreeGrafter"/>
</dbReference>
<evidence type="ECO:0000313" key="7">
    <source>
        <dbReference type="Proteomes" id="UP000284242"/>
    </source>
</evidence>
<dbReference type="PANTHER" id="PTHR10937">
    <property type="entry name" value="GLUCOSAMINE--FRUCTOSE-6-PHOSPHATE AMINOTRANSFERASE, ISOMERIZING"/>
    <property type="match status" value="1"/>
</dbReference>
<dbReference type="GO" id="GO:0006002">
    <property type="term" value="P:fructose 6-phosphate metabolic process"/>
    <property type="evidence" value="ECO:0007669"/>
    <property type="project" value="TreeGrafter"/>
</dbReference>
<proteinExistence type="predicted"/>
<name>A0A174TIC6_9FIRM</name>
<dbReference type="SUPFAM" id="SSF53697">
    <property type="entry name" value="SIS domain"/>
    <property type="match status" value="1"/>
</dbReference>
<dbReference type="RefSeq" id="WP_055057141.1">
    <property type="nucleotide sequence ID" value="NZ_JBBNFJ010000027.1"/>
</dbReference>
<dbReference type="Proteomes" id="UP000284242">
    <property type="component" value="Unassembled WGS sequence"/>
</dbReference>
<dbReference type="Proteomes" id="UP000265828">
    <property type="component" value="Unassembled WGS sequence"/>
</dbReference>
<gene>
    <name evidence="2" type="primary">frlB_1</name>
    <name evidence="4" type="ORF">DWW07_18205</name>
    <name evidence="3" type="ORF">DWX77_14080</name>
    <name evidence="2" type="ORF">ERS852533_03668</name>
</gene>
<dbReference type="EC" id="3.5.-.-" evidence="2"/>
<dbReference type="Proteomes" id="UP000095413">
    <property type="component" value="Unassembled WGS sequence"/>
</dbReference>
<dbReference type="OrthoDB" id="9782098at2"/>
<evidence type="ECO:0000259" key="1">
    <source>
        <dbReference type="PROSITE" id="PS51464"/>
    </source>
</evidence>
<reference evidence="2 5" key="1">
    <citation type="submission" date="2015-09" db="EMBL/GenBank/DDBJ databases">
        <authorList>
            <consortium name="Pathogen Informatics"/>
        </authorList>
    </citation>
    <scope>NUCLEOTIDE SEQUENCE [LARGE SCALE GENOMIC DNA]</scope>
    <source>
        <strain evidence="2 5">2789STDY5834921</strain>
    </source>
</reference>
<protein>
    <submittedName>
        <fullName evidence="2">Fructosamine deglycase frlB</fullName>
        <ecNumber evidence="2">3.5.-.-</ecNumber>
    </submittedName>
    <submittedName>
        <fullName evidence="3">SIS domain-containing protein</fullName>
    </submittedName>
</protein>
<dbReference type="AlphaFoldDB" id="A0A174TIC6"/>
<dbReference type="GO" id="GO:0016787">
    <property type="term" value="F:hydrolase activity"/>
    <property type="evidence" value="ECO:0007669"/>
    <property type="project" value="UniProtKB-KW"/>
</dbReference>
<sequence length="334" mass="37776">MIDFDEKKIIEKADKLYALRGELEAVADKVCEAGFDNILFTSAGGSLAALEPFAYMMKSMSKIPVFTEIPAELMVTGNAMVTDKTVAILTSKSGDTKETVAVAKWLAERNVTTISFCGEENSPLKEATTYSVCYGEGDPHDLMAIFVVGKIMYNRGEFADYPQFADELKNLGNLLVSVQKAADEKGKAYAAMFADKDKEYQIWIGSGMTWGHTYSMAMCVLEECQWLRTKSVNSAEFFHGTIEMVEKGVLVCVGMGEGPTRPLDERVIHFVQKHTDQLFVFDTKDYEFPGISDKFRWLLSPVMLWAIYERAYTNLADVRKHTLDIRRYYRRLEY</sequence>
<dbReference type="InterPro" id="IPR024713">
    <property type="entry name" value="Fructosamine_deglycase_FrlB"/>
</dbReference>
<evidence type="ECO:0000313" key="4">
    <source>
        <dbReference type="EMBL" id="RGV60079.1"/>
    </source>
</evidence>
<accession>A0A174TIC6</accession>
<evidence type="ECO:0000313" key="5">
    <source>
        <dbReference type="Proteomes" id="UP000095413"/>
    </source>
</evidence>
<evidence type="ECO:0000313" key="2">
    <source>
        <dbReference type="EMBL" id="CUQ07947.1"/>
    </source>
</evidence>
<dbReference type="PANTHER" id="PTHR10937:SF14">
    <property type="entry name" value="FRUCTOSELYSINE 6-PHOSPHATE DEGLYCASE"/>
    <property type="match status" value="1"/>
</dbReference>
<evidence type="ECO:0000313" key="3">
    <source>
        <dbReference type="EMBL" id="RGS69977.1"/>
    </source>
</evidence>
<keyword evidence="2" id="KW-0378">Hydrolase</keyword>
<dbReference type="Gene3D" id="3.40.50.10490">
    <property type="entry name" value="Glucose-6-phosphate isomerase like protein, domain 1"/>
    <property type="match status" value="2"/>
</dbReference>
<dbReference type="PROSITE" id="PS51464">
    <property type="entry name" value="SIS"/>
    <property type="match status" value="1"/>
</dbReference>